<keyword evidence="3" id="KW-1185">Reference proteome</keyword>
<accession>A0A8S4FLD1</accession>
<reference evidence="2" key="1">
    <citation type="submission" date="2020-11" db="EMBL/GenBank/DDBJ databases">
        <authorList>
            <person name="Whiteford S."/>
        </authorList>
    </citation>
    <scope>NUCLEOTIDE SEQUENCE</scope>
</reference>
<dbReference type="GO" id="GO:0006744">
    <property type="term" value="P:ubiquinone biosynthetic process"/>
    <property type="evidence" value="ECO:0007669"/>
    <property type="project" value="TreeGrafter"/>
</dbReference>
<sequence>MSYVLVRRLRQTSLFSQLIRVESTMTNLTQEELVFRPPVTHWSKVIRDAEKIVGYPTSFMNLRWLLSDEFANMASYLRKLVGSNHPILQTAKTVLYNEQNNLQPWGLVILLLSNAVTPTTQALQAGNLAENQRILAELTEMIRTGHYVHRGLLNTSVEERGNVTDTAMFGNKIALLIGDYLLVTANGMLARLKNQDLSYLISTALRDMSEGEFFGERDKQNMPLPGAPLTGKGTDEYHITGDSLPLVVKDTLGHPVREWTVRTLFSGGSLFGRGCQGALLLAGQTLEEQEMAYLFGCHLNLAWQAGSELQKLTSNNQFSLVSAPVLFALNKNPDLYHFIVKNKEDVSQVDYERLKCEVLATDAVERTKALYEENASKAENYIKEFGDNKSIDTVRKLINTF</sequence>
<gene>
    <name evidence="2" type="ORF">PLXY2_LOCUS9177</name>
</gene>
<dbReference type="GO" id="GO:0008299">
    <property type="term" value="P:isoprenoid biosynthetic process"/>
    <property type="evidence" value="ECO:0007669"/>
    <property type="project" value="InterPro"/>
</dbReference>
<keyword evidence="1" id="KW-0808">Transferase</keyword>
<protein>
    <submittedName>
        <fullName evidence="2">(diamondback moth) hypothetical protein</fullName>
    </submittedName>
</protein>
<dbReference type="Pfam" id="PF00348">
    <property type="entry name" value="polyprenyl_synt"/>
    <property type="match status" value="1"/>
</dbReference>
<evidence type="ECO:0000313" key="2">
    <source>
        <dbReference type="EMBL" id="CAG9128124.1"/>
    </source>
</evidence>
<evidence type="ECO:0000313" key="3">
    <source>
        <dbReference type="Proteomes" id="UP000653454"/>
    </source>
</evidence>
<dbReference type="SUPFAM" id="SSF48576">
    <property type="entry name" value="Terpenoid synthases"/>
    <property type="match status" value="1"/>
</dbReference>
<comment type="caution">
    <text evidence="2">The sequence shown here is derived from an EMBL/GenBank/DDBJ whole genome shotgun (WGS) entry which is preliminary data.</text>
</comment>
<dbReference type="InterPro" id="IPR008949">
    <property type="entry name" value="Isoprenoid_synthase_dom_sf"/>
</dbReference>
<dbReference type="InterPro" id="IPR000092">
    <property type="entry name" value="Polyprenyl_synt"/>
</dbReference>
<dbReference type="GO" id="GO:0005739">
    <property type="term" value="C:mitochondrion"/>
    <property type="evidence" value="ECO:0007669"/>
    <property type="project" value="TreeGrafter"/>
</dbReference>
<dbReference type="GO" id="GO:1990234">
    <property type="term" value="C:transferase complex"/>
    <property type="evidence" value="ECO:0007669"/>
    <property type="project" value="TreeGrafter"/>
</dbReference>
<dbReference type="Gene3D" id="1.10.600.10">
    <property type="entry name" value="Farnesyl Diphosphate Synthase"/>
    <property type="match status" value="1"/>
</dbReference>
<name>A0A8S4FLD1_PLUXY</name>
<proteinExistence type="inferred from homology"/>
<dbReference type="Proteomes" id="UP000653454">
    <property type="component" value="Unassembled WGS sequence"/>
</dbReference>
<dbReference type="GO" id="GO:0004659">
    <property type="term" value="F:prenyltransferase activity"/>
    <property type="evidence" value="ECO:0007669"/>
    <property type="project" value="InterPro"/>
</dbReference>
<dbReference type="AlphaFoldDB" id="A0A8S4FLD1"/>
<organism evidence="2 3">
    <name type="scientific">Plutella xylostella</name>
    <name type="common">Diamondback moth</name>
    <name type="synonym">Plutella maculipennis</name>
    <dbReference type="NCBI Taxonomy" id="51655"/>
    <lineage>
        <taxon>Eukaryota</taxon>
        <taxon>Metazoa</taxon>
        <taxon>Ecdysozoa</taxon>
        <taxon>Arthropoda</taxon>
        <taxon>Hexapoda</taxon>
        <taxon>Insecta</taxon>
        <taxon>Pterygota</taxon>
        <taxon>Neoptera</taxon>
        <taxon>Endopterygota</taxon>
        <taxon>Lepidoptera</taxon>
        <taxon>Glossata</taxon>
        <taxon>Ditrysia</taxon>
        <taxon>Yponomeutoidea</taxon>
        <taxon>Plutellidae</taxon>
        <taxon>Plutella</taxon>
    </lineage>
</organism>
<evidence type="ECO:0000256" key="1">
    <source>
        <dbReference type="RuleBase" id="RU004466"/>
    </source>
</evidence>
<dbReference type="EMBL" id="CAJHNJ030000035">
    <property type="protein sequence ID" value="CAG9128124.1"/>
    <property type="molecule type" value="Genomic_DNA"/>
</dbReference>
<comment type="similarity">
    <text evidence="1">Belongs to the FPP/GGPP synthase family.</text>
</comment>
<dbReference type="PANTHER" id="PTHR12001:SF55">
    <property type="entry name" value="ALL TRANS-POLYPRENYL-DIPHOSPHATE SYNTHASE PDSS2"/>
    <property type="match status" value="1"/>
</dbReference>
<dbReference type="GO" id="GO:0042811">
    <property type="term" value="P:pheromone biosynthetic process"/>
    <property type="evidence" value="ECO:0007669"/>
    <property type="project" value="UniProtKB-ARBA"/>
</dbReference>
<dbReference type="PANTHER" id="PTHR12001">
    <property type="entry name" value="GERANYLGERANYL PYROPHOSPHATE SYNTHASE"/>
    <property type="match status" value="1"/>
</dbReference>